<dbReference type="OrthoDB" id="192997at2"/>
<dbReference type="NCBIfam" id="TIGR02001">
    <property type="entry name" value="gcw_chp"/>
    <property type="match status" value="1"/>
</dbReference>
<dbReference type="STRING" id="1838286.Verru16b_03449"/>
<protein>
    <recommendedName>
        <fullName evidence="4">Outer membrane protein beta-barrel domain-containing protein</fullName>
    </recommendedName>
</protein>
<dbReference type="InterPro" id="IPR010239">
    <property type="entry name" value="CHP02001"/>
</dbReference>
<evidence type="ECO:0000313" key="2">
    <source>
        <dbReference type="EMBL" id="AOS46345.1"/>
    </source>
</evidence>
<dbReference type="PATRIC" id="fig|1838286.3.peg.3484"/>
<keyword evidence="3" id="KW-1185">Reference proteome</keyword>
<feature type="chain" id="PRO_5009105413" description="Outer membrane protein beta-barrel domain-containing protein" evidence="1">
    <location>
        <begin position="22"/>
        <end position="229"/>
    </location>
</feature>
<sequence>MKKTSLILAALLAGASLSADEAAPASYSVTVDFPYASKYVFRGIEYAEDVVQPSVKFTTGDFYAGVWSSLPLDKGYEAEVDYYAGYGFKLSEGLALDVGATIYHYPGLDGAGVDKTTFEAYAGVNGSVGGVNLGLYLYQDFDLEVFTVQGNLGYSIPIDDKVSMNISASLGNANPDAGSGYTYYGVGAQFPYKLTDNTTLTGGVNWASHDLSGVEDNHVWFNAGLTVAF</sequence>
<dbReference type="KEGG" id="obg:Verru16b_03449"/>
<proteinExistence type="predicted"/>
<dbReference type="AlphaFoldDB" id="A0A1D8AZP2"/>
<name>A0A1D8AZP2_9BACT</name>
<evidence type="ECO:0000313" key="3">
    <source>
        <dbReference type="Proteomes" id="UP000095228"/>
    </source>
</evidence>
<dbReference type="Proteomes" id="UP000095228">
    <property type="component" value="Chromosome"/>
</dbReference>
<dbReference type="EMBL" id="CP016094">
    <property type="protein sequence ID" value="AOS46345.1"/>
    <property type="molecule type" value="Genomic_DNA"/>
</dbReference>
<gene>
    <name evidence="2" type="ORF">Verru16b_03449</name>
</gene>
<evidence type="ECO:0000256" key="1">
    <source>
        <dbReference type="SAM" id="SignalP"/>
    </source>
</evidence>
<feature type="signal peptide" evidence="1">
    <location>
        <begin position="1"/>
        <end position="21"/>
    </location>
</feature>
<dbReference type="RefSeq" id="WP_069963410.1">
    <property type="nucleotide sequence ID" value="NZ_CP016094.1"/>
</dbReference>
<dbReference type="Pfam" id="PF09694">
    <property type="entry name" value="Gcw_chp"/>
    <property type="match status" value="1"/>
</dbReference>
<reference evidence="2 3" key="1">
    <citation type="submission" date="2016-06" db="EMBL/GenBank/DDBJ databases">
        <title>Three novel species with peptidoglycan cell walls form the new genus Lacunisphaera gen. nov. in the family Opitutaceae of the verrucomicrobial subdivision 4.</title>
        <authorList>
            <person name="Rast P."/>
            <person name="Gloeckner I."/>
            <person name="Jogler M."/>
            <person name="Boedeker C."/>
            <person name="Jeske O."/>
            <person name="Wiegand S."/>
            <person name="Reinhardt R."/>
            <person name="Schumann P."/>
            <person name="Rohde M."/>
            <person name="Spring S."/>
            <person name="Gloeckner F.O."/>
            <person name="Jogler C."/>
        </authorList>
    </citation>
    <scope>NUCLEOTIDE SEQUENCE [LARGE SCALE GENOMIC DNA]</scope>
    <source>
        <strain evidence="2 3">IG16b</strain>
    </source>
</reference>
<dbReference type="SUPFAM" id="SSF56935">
    <property type="entry name" value="Porins"/>
    <property type="match status" value="1"/>
</dbReference>
<keyword evidence="1" id="KW-0732">Signal</keyword>
<organism evidence="2 3">
    <name type="scientific">Lacunisphaera limnophila</name>
    <dbReference type="NCBI Taxonomy" id="1838286"/>
    <lineage>
        <taxon>Bacteria</taxon>
        <taxon>Pseudomonadati</taxon>
        <taxon>Verrucomicrobiota</taxon>
        <taxon>Opitutia</taxon>
        <taxon>Opitutales</taxon>
        <taxon>Opitutaceae</taxon>
        <taxon>Lacunisphaera</taxon>
    </lineage>
</organism>
<evidence type="ECO:0008006" key="4">
    <source>
        <dbReference type="Google" id="ProtNLM"/>
    </source>
</evidence>
<accession>A0A1D8AZP2</accession>